<keyword evidence="4 7" id="KW-0812">Transmembrane</keyword>
<evidence type="ECO:0000256" key="2">
    <source>
        <dbReference type="ARBA" id="ARBA00022448"/>
    </source>
</evidence>
<dbReference type="CDD" id="cd06173">
    <property type="entry name" value="MFS_MefA_like"/>
    <property type="match status" value="1"/>
</dbReference>
<evidence type="ECO:0000256" key="6">
    <source>
        <dbReference type="ARBA" id="ARBA00023136"/>
    </source>
</evidence>
<evidence type="ECO:0000256" key="4">
    <source>
        <dbReference type="ARBA" id="ARBA00022692"/>
    </source>
</evidence>
<dbReference type="PANTHER" id="PTHR23513">
    <property type="entry name" value="INTEGRAL MEMBRANE EFFLUX PROTEIN-RELATED"/>
    <property type="match status" value="1"/>
</dbReference>
<evidence type="ECO:0000256" key="3">
    <source>
        <dbReference type="ARBA" id="ARBA00022475"/>
    </source>
</evidence>
<keyword evidence="9" id="KW-1185">Reference proteome</keyword>
<comment type="subcellular location">
    <subcellularLocation>
        <location evidence="1">Cell membrane</location>
        <topology evidence="1">Multi-pass membrane protein</topology>
    </subcellularLocation>
</comment>
<dbReference type="Pfam" id="PF05977">
    <property type="entry name" value="MFS_3"/>
    <property type="match status" value="1"/>
</dbReference>
<dbReference type="Proteomes" id="UP001651050">
    <property type="component" value="Unassembled WGS sequence"/>
</dbReference>
<evidence type="ECO:0000256" key="5">
    <source>
        <dbReference type="ARBA" id="ARBA00022989"/>
    </source>
</evidence>
<dbReference type="Gene3D" id="1.20.1250.20">
    <property type="entry name" value="MFS general substrate transporter like domains"/>
    <property type="match status" value="1"/>
</dbReference>
<organism evidence="8 9">
    <name type="scientific">Isoptericola peretonis</name>
    <dbReference type="NCBI Taxonomy" id="2918523"/>
    <lineage>
        <taxon>Bacteria</taxon>
        <taxon>Bacillati</taxon>
        <taxon>Actinomycetota</taxon>
        <taxon>Actinomycetes</taxon>
        <taxon>Micrococcales</taxon>
        <taxon>Promicromonosporaceae</taxon>
        <taxon>Isoptericola</taxon>
    </lineage>
</organism>
<keyword evidence="2" id="KW-0813">Transport</keyword>
<dbReference type="PANTHER" id="PTHR23513:SF11">
    <property type="entry name" value="STAPHYLOFERRIN A TRANSPORTER"/>
    <property type="match status" value="1"/>
</dbReference>
<name>A0ABT0J2C0_9MICO</name>
<evidence type="ECO:0000256" key="7">
    <source>
        <dbReference type="SAM" id="Phobius"/>
    </source>
</evidence>
<dbReference type="EMBL" id="JALQCY010000002">
    <property type="protein sequence ID" value="MCK9793642.1"/>
    <property type="molecule type" value="Genomic_DNA"/>
</dbReference>
<dbReference type="SUPFAM" id="SSF103473">
    <property type="entry name" value="MFS general substrate transporter"/>
    <property type="match status" value="1"/>
</dbReference>
<keyword evidence="5 7" id="KW-1133">Transmembrane helix</keyword>
<feature type="transmembrane region" description="Helical" evidence="7">
    <location>
        <begin position="361"/>
        <end position="383"/>
    </location>
</feature>
<evidence type="ECO:0000256" key="1">
    <source>
        <dbReference type="ARBA" id="ARBA00004651"/>
    </source>
</evidence>
<keyword evidence="3" id="KW-1003">Cell membrane</keyword>
<comment type="caution">
    <text evidence="8">The sequence shown here is derived from an EMBL/GenBank/DDBJ whole genome shotgun (WGS) entry which is preliminary data.</text>
</comment>
<feature type="transmembrane region" description="Helical" evidence="7">
    <location>
        <begin position="34"/>
        <end position="58"/>
    </location>
</feature>
<protein>
    <submittedName>
        <fullName evidence="8">MFS transporter</fullName>
    </submittedName>
</protein>
<feature type="transmembrane region" description="Helical" evidence="7">
    <location>
        <begin position="249"/>
        <end position="267"/>
    </location>
</feature>
<gene>
    <name evidence="8" type="ORF">M1843_07780</name>
</gene>
<sequence length="403" mass="39683">MRWWSGANLVSSTGTWMQLTVQNLLVLQVTGSPAATGLSLAVQAGPGLLLGVVGGAVVDRWPRKVVVTTSQVLLGVIALSTAVLVQADALSLAVLLGLSALTGVVATVDGPASALLGNDLVPTDDVPSAIGLGSVIHNVGRLAGVGVAGGAVAFAGPGAAYAANGLSFLAVAAVVPFLRSHPSSVSVAPRSAPRAAGGGGLEGVRYVAGRPRLVALLAVTAVSAVLGRNYTLTLTVLVTGALAGTAQDYSTVAVVLAAGGILGAFLAGRLRRPTVRTVAVLAAVGAGLQVVAGLSPTLAVLLVVVGPMAVVESVSDTAGATVLQTDPAPAMRGRVLGVWRTASTAWGLAGPPLLGLLMEVVGVRAALAGGGLAVVAVVTAGALRHRRVEARRPADATSHVLAA</sequence>
<accession>A0ABT0J2C0</accession>
<evidence type="ECO:0000313" key="9">
    <source>
        <dbReference type="Proteomes" id="UP001651050"/>
    </source>
</evidence>
<reference evidence="8 9" key="1">
    <citation type="submission" date="2022-02" db="EMBL/GenBank/DDBJ databases">
        <title>The car tank lid bacteriome: a reservoir of bacteria with potential in bioremediation of fuel.</title>
        <authorList>
            <person name="Vidal-Verdu A."/>
            <person name="Gomez-Martinez D."/>
            <person name="Latorre-Perez A."/>
            <person name="Pereto J."/>
            <person name="Porcar M."/>
        </authorList>
    </citation>
    <scope>NUCLEOTIDE SEQUENCE [LARGE SCALE GENOMIC DNA]</scope>
    <source>
        <strain evidence="8 9">4D.3</strain>
    </source>
</reference>
<feature type="transmembrane region" description="Helical" evidence="7">
    <location>
        <begin position="65"/>
        <end position="84"/>
    </location>
</feature>
<feature type="transmembrane region" description="Helical" evidence="7">
    <location>
        <begin position="213"/>
        <end position="243"/>
    </location>
</feature>
<dbReference type="InterPro" id="IPR036259">
    <property type="entry name" value="MFS_trans_sf"/>
</dbReference>
<keyword evidence="6 7" id="KW-0472">Membrane</keyword>
<feature type="transmembrane region" description="Helical" evidence="7">
    <location>
        <begin position="279"/>
        <end position="305"/>
    </location>
</feature>
<proteinExistence type="predicted"/>
<dbReference type="InterPro" id="IPR010290">
    <property type="entry name" value="TM_effector"/>
</dbReference>
<evidence type="ECO:0000313" key="8">
    <source>
        <dbReference type="EMBL" id="MCK9793642.1"/>
    </source>
</evidence>